<dbReference type="EMBL" id="SOEO01000001">
    <property type="protein sequence ID" value="TDX86943.1"/>
    <property type="molecule type" value="Genomic_DNA"/>
</dbReference>
<sequence>MMKIKIHNFISERYDLANVKIAGIAKSHLA</sequence>
<keyword evidence="2" id="KW-1185">Reference proteome</keyword>
<comment type="caution">
    <text evidence="1">The sequence shown here is derived from an EMBL/GenBank/DDBJ whole genome shotgun (WGS) entry which is preliminary data.</text>
</comment>
<dbReference type="Proteomes" id="UP000295313">
    <property type="component" value="Unassembled WGS sequence"/>
</dbReference>
<name>A0A4R8IIZ8_9FLAO</name>
<gene>
    <name evidence="1" type="ORF">B0I22_1106</name>
</gene>
<organism evidence="1 2">
    <name type="scientific">Epilithonimonas xixisoli</name>
    <dbReference type="NCBI Taxonomy" id="1476462"/>
    <lineage>
        <taxon>Bacteria</taxon>
        <taxon>Pseudomonadati</taxon>
        <taxon>Bacteroidota</taxon>
        <taxon>Flavobacteriia</taxon>
        <taxon>Flavobacteriales</taxon>
        <taxon>Weeksellaceae</taxon>
        <taxon>Chryseobacterium group</taxon>
        <taxon>Epilithonimonas</taxon>
    </lineage>
</organism>
<proteinExistence type="predicted"/>
<accession>A0A4R8IIZ8</accession>
<protein>
    <submittedName>
        <fullName evidence="1">Uncharacterized protein</fullName>
    </submittedName>
</protein>
<dbReference type="AlphaFoldDB" id="A0A4R8IIZ8"/>
<reference evidence="1 2" key="1">
    <citation type="submission" date="2019-03" db="EMBL/GenBank/DDBJ databases">
        <title>Genomic Encyclopedia of Type Strains, Phase III (KMG-III): the genomes of soil and plant-associated and newly described type strains.</title>
        <authorList>
            <person name="Whitman W."/>
        </authorList>
    </citation>
    <scope>NUCLEOTIDE SEQUENCE [LARGE SCALE GENOMIC DNA]</scope>
    <source>
        <strain evidence="1 2">CGMCC 1.12802</strain>
    </source>
</reference>
<evidence type="ECO:0000313" key="2">
    <source>
        <dbReference type="Proteomes" id="UP000295313"/>
    </source>
</evidence>
<evidence type="ECO:0000313" key="1">
    <source>
        <dbReference type="EMBL" id="TDX86943.1"/>
    </source>
</evidence>